<feature type="region of interest" description="Disordered" evidence="1">
    <location>
        <begin position="1"/>
        <end position="68"/>
    </location>
</feature>
<name>A0A9P7BYN5_RHIOR</name>
<accession>A0A9P7BYN5</accession>
<proteinExistence type="predicted"/>
<sequence length="68" mass="7231">MATTPSVHASAIAADSGQPMAPMPKPSATSPYNSRIHQLRPTADNKGDKGEFMATPSIRTLAQPSPWR</sequence>
<dbReference type="AlphaFoldDB" id="A0A9P7BYN5"/>
<evidence type="ECO:0000256" key="1">
    <source>
        <dbReference type="SAM" id="MobiDB-lite"/>
    </source>
</evidence>
<feature type="compositionally biased region" description="Polar residues" evidence="1">
    <location>
        <begin position="27"/>
        <end position="36"/>
    </location>
</feature>
<dbReference type="EMBL" id="JAANIT010021579">
    <property type="protein sequence ID" value="KAG1514879.1"/>
    <property type="molecule type" value="Genomic_DNA"/>
</dbReference>
<organism evidence="2 3">
    <name type="scientific">Rhizopus oryzae</name>
    <name type="common">Mucormycosis agent</name>
    <name type="synonym">Rhizopus arrhizus var. delemar</name>
    <dbReference type="NCBI Taxonomy" id="64495"/>
    <lineage>
        <taxon>Eukaryota</taxon>
        <taxon>Fungi</taxon>
        <taxon>Fungi incertae sedis</taxon>
        <taxon>Mucoromycota</taxon>
        <taxon>Mucoromycotina</taxon>
        <taxon>Mucoromycetes</taxon>
        <taxon>Mucorales</taxon>
        <taxon>Mucorineae</taxon>
        <taxon>Rhizopodaceae</taxon>
        <taxon>Rhizopus</taxon>
    </lineage>
</organism>
<dbReference type="Proteomes" id="UP000717996">
    <property type="component" value="Unassembled WGS sequence"/>
</dbReference>
<feature type="compositionally biased region" description="Polar residues" evidence="1">
    <location>
        <begin position="57"/>
        <end position="68"/>
    </location>
</feature>
<comment type="caution">
    <text evidence="2">The sequence shown here is derived from an EMBL/GenBank/DDBJ whole genome shotgun (WGS) entry which is preliminary data.</text>
</comment>
<evidence type="ECO:0000313" key="3">
    <source>
        <dbReference type="Proteomes" id="UP000717996"/>
    </source>
</evidence>
<protein>
    <submittedName>
        <fullName evidence="2">Uncharacterized protein</fullName>
    </submittedName>
</protein>
<reference evidence="2" key="1">
    <citation type="journal article" date="2020" name="Microb. Genom.">
        <title>Genetic diversity of clinical and environmental Mucorales isolates obtained from an investigation of mucormycosis cases among solid organ transplant recipients.</title>
        <authorList>
            <person name="Nguyen M.H."/>
            <person name="Kaul D."/>
            <person name="Muto C."/>
            <person name="Cheng S.J."/>
            <person name="Richter R.A."/>
            <person name="Bruno V.M."/>
            <person name="Liu G."/>
            <person name="Beyhan S."/>
            <person name="Sundermann A.J."/>
            <person name="Mounaud S."/>
            <person name="Pasculle A.W."/>
            <person name="Nierman W.C."/>
            <person name="Driscoll E."/>
            <person name="Cumbie R."/>
            <person name="Clancy C.J."/>
            <person name="Dupont C.L."/>
        </authorList>
    </citation>
    <scope>NUCLEOTIDE SEQUENCE</scope>
    <source>
        <strain evidence="2">GL16</strain>
    </source>
</reference>
<gene>
    <name evidence="2" type="ORF">G6F51_014798</name>
</gene>
<evidence type="ECO:0000313" key="2">
    <source>
        <dbReference type="EMBL" id="KAG1514879.1"/>
    </source>
</evidence>